<reference evidence="1" key="1">
    <citation type="submission" date="2019-08" db="EMBL/GenBank/DDBJ databases">
        <authorList>
            <person name="Kucharzyk K."/>
            <person name="Murdoch R.W."/>
            <person name="Higgins S."/>
            <person name="Loffler F."/>
        </authorList>
    </citation>
    <scope>NUCLEOTIDE SEQUENCE</scope>
</reference>
<accession>A0A645IDE1</accession>
<name>A0A645IDE1_9ZZZZ</name>
<comment type="caution">
    <text evidence="1">The sequence shown here is derived from an EMBL/GenBank/DDBJ whole genome shotgun (WGS) entry which is preliminary data.</text>
</comment>
<dbReference type="AlphaFoldDB" id="A0A645IDE1"/>
<dbReference type="EMBL" id="VSSQ01112346">
    <property type="protein sequence ID" value="MPN49267.1"/>
    <property type="molecule type" value="Genomic_DNA"/>
</dbReference>
<proteinExistence type="predicted"/>
<organism evidence="1">
    <name type="scientific">bioreactor metagenome</name>
    <dbReference type="NCBI Taxonomy" id="1076179"/>
    <lineage>
        <taxon>unclassified sequences</taxon>
        <taxon>metagenomes</taxon>
        <taxon>ecological metagenomes</taxon>
    </lineage>
</organism>
<gene>
    <name evidence="1" type="ORF">SDC9_196882</name>
</gene>
<dbReference type="Gene3D" id="3.40.50.261">
    <property type="entry name" value="Succinyl-CoA synthetase domains"/>
    <property type="match status" value="1"/>
</dbReference>
<sequence length="34" mass="3797">MEEEGRKMMRDSGLPVFDDLEQAVVCAVKAAEEI</sequence>
<dbReference type="InterPro" id="IPR016102">
    <property type="entry name" value="Succinyl-CoA_synth-like"/>
</dbReference>
<protein>
    <submittedName>
        <fullName evidence="1">Uncharacterized protein</fullName>
    </submittedName>
</protein>
<evidence type="ECO:0000313" key="1">
    <source>
        <dbReference type="EMBL" id="MPN49267.1"/>
    </source>
</evidence>